<dbReference type="Proteomes" id="UP000823632">
    <property type="component" value="Unassembled WGS sequence"/>
</dbReference>
<organism evidence="1 2">
    <name type="scientific">Candidatus Scatousia excrementipullorum</name>
    <dbReference type="NCBI Taxonomy" id="2840936"/>
    <lineage>
        <taxon>Bacteria</taxon>
        <taxon>Candidatus Scatousia</taxon>
    </lineage>
</organism>
<sequence>MNLLHYTKKLYEKINKYDKMAQNPYLNKGPDNPFLRPKNFTIIWIEKNENSDFGLF</sequence>
<proteinExistence type="predicted"/>
<reference evidence="1" key="2">
    <citation type="journal article" date="2021" name="PeerJ">
        <title>Extensive microbial diversity within the chicken gut microbiome revealed by metagenomics and culture.</title>
        <authorList>
            <person name="Gilroy R."/>
            <person name="Ravi A."/>
            <person name="Getino M."/>
            <person name="Pursley I."/>
            <person name="Horton D.L."/>
            <person name="Alikhan N.F."/>
            <person name="Baker D."/>
            <person name="Gharbi K."/>
            <person name="Hall N."/>
            <person name="Watson M."/>
            <person name="Adriaenssens E.M."/>
            <person name="Foster-Nyarko E."/>
            <person name="Jarju S."/>
            <person name="Secka A."/>
            <person name="Antonio M."/>
            <person name="Oren A."/>
            <person name="Chaudhuri R.R."/>
            <person name="La Ragione R."/>
            <person name="Hildebrand F."/>
            <person name="Pallen M.J."/>
        </authorList>
    </citation>
    <scope>NUCLEOTIDE SEQUENCE</scope>
    <source>
        <strain evidence="1">10192</strain>
    </source>
</reference>
<reference evidence="1" key="1">
    <citation type="submission" date="2020-10" db="EMBL/GenBank/DDBJ databases">
        <authorList>
            <person name="Gilroy R."/>
        </authorList>
    </citation>
    <scope>NUCLEOTIDE SEQUENCE</scope>
    <source>
        <strain evidence="1">10192</strain>
    </source>
</reference>
<dbReference type="EMBL" id="JADIND010000046">
    <property type="protein sequence ID" value="MBO8430156.1"/>
    <property type="molecule type" value="Genomic_DNA"/>
</dbReference>
<gene>
    <name evidence="1" type="ORF">IAC76_02095</name>
</gene>
<name>A0A9D9DPH4_9BACT</name>
<evidence type="ECO:0000313" key="2">
    <source>
        <dbReference type="Proteomes" id="UP000823632"/>
    </source>
</evidence>
<accession>A0A9D9DPH4</accession>
<dbReference type="AlphaFoldDB" id="A0A9D9DPH4"/>
<evidence type="ECO:0000313" key="1">
    <source>
        <dbReference type="EMBL" id="MBO8430156.1"/>
    </source>
</evidence>
<protein>
    <submittedName>
        <fullName evidence="1">Uncharacterized protein</fullName>
    </submittedName>
</protein>
<comment type="caution">
    <text evidence="1">The sequence shown here is derived from an EMBL/GenBank/DDBJ whole genome shotgun (WGS) entry which is preliminary data.</text>
</comment>